<protein>
    <recommendedName>
        <fullName evidence="4 10">Transketolase</fullName>
        <ecNumber evidence="3 10">2.2.1.1</ecNumber>
    </recommendedName>
</protein>
<keyword evidence="19" id="KW-1185">Reference proteome</keyword>
<dbReference type="SUPFAM" id="SSF52518">
    <property type="entry name" value="Thiamin diphosphate-binding fold (THDP-binding)"/>
    <property type="match status" value="2"/>
</dbReference>
<dbReference type="InterPro" id="IPR005478">
    <property type="entry name" value="Transketolase_bac-like"/>
</dbReference>
<comment type="function">
    <text evidence="16">Catalyzes the transfer of a two-carbon ketol group from a ketose donor to an aldose acceptor, via a covalent intermediate with the cofactor thiamine pyrophosphate.</text>
</comment>
<keyword evidence="8 13" id="KW-0786">Thiamine pyrophosphate</keyword>
<evidence type="ECO:0000256" key="13">
    <source>
        <dbReference type="PIRSR" id="PIRSR605478-3"/>
    </source>
</evidence>
<dbReference type="Proteomes" id="UP000198577">
    <property type="component" value="Unassembled WGS sequence"/>
</dbReference>
<evidence type="ECO:0000256" key="6">
    <source>
        <dbReference type="ARBA" id="ARBA00022723"/>
    </source>
</evidence>
<dbReference type="PROSITE" id="PS00802">
    <property type="entry name" value="TRANSKETOLASE_2"/>
    <property type="match status" value="1"/>
</dbReference>
<evidence type="ECO:0000256" key="4">
    <source>
        <dbReference type="ARBA" id="ARBA00016662"/>
    </source>
</evidence>
<dbReference type="GO" id="GO:0046872">
    <property type="term" value="F:metal ion binding"/>
    <property type="evidence" value="ECO:0007669"/>
    <property type="project" value="UniProtKB-KW"/>
</dbReference>
<feature type="site" description="Important for catalytic activity" evidence="15">
    <location>
        <position position="262"/>
    </location>
</feature>
<feature type="binding site" evidence="12">
    <location>
        <position position="27"/>
    </location>
    <ligand>
        <name>substrate</name>
    </ligand>
</feature>
<organism evidence="18 19">
    <name type="scientific">Caldicoprobacter faecalis</name>
    <dbReference type="NCBI Taxonomy" id="937334"/>
    <lineage>
        <taxon>Bacteria</taxon>
        <taxon>Bacillati</taxon>
        <taxon>Bacillota</taxon>
        <taxon>Clostridia</taxon>
        <taxon>Caldicoprobacterales</taxon>
        <taxon>Caldicoprobacteraceae</taxon>
        <taxon>Caldicoprobacter</taxon>
    </lineage>
</organism>
<dbReference type="Pfam" id="PF22613">
    <property type="entry name" value="Transketolase_C_1"/>
    <property type="match status" value="1"/>
</dbReference>
<evidence type="ECO:0000256" key="9">
    <source>
        <dbReference type="ARBA" id="ARBA00049473"/>
    </source>
</evidence>
<dbReference type="InterPro" id="IPR033247">
    <property type="entry name" value="Transketolase_fam"/>
</dbReference>
<dbReference type="GO" id="GO:0006098">
    <property type="term" value="P:pentose-phosphate shunt"/>
    <property type="evidence" value="ECO:0007669"/>
    <property type="project" value="TreeGrafter"/>
</dbReference>
<keyword evidence="7 14" id="KW-0460">Magnesium</keyword>
<dbReference type="InterPro" id="IPR049557">
    <property type="entry name" value="Transketolase_CS"/>
</dbReference>
<feature type="active site" description="Proton donor" evidence="11">
    <location>
        <position position="410"/>
    </location>
</feature>
<comment type="cofactor">
    <cofactor evidence="16">
        <name>Mg(2+)</name>
        <dbReference type="ChEBI" id="CHEBI:18420"/>
    </cofactor>
    <cofactor evidence="16">
        <name>Ca(2+)</name>
        <dbReference type="ChEBI" id="CHEBI:29108"/>
    </cofactor>
    <cofactor evidence="16">
        <name>Mn(2+)</name>
        <dbReference type="ChEBI" id="CHEBI:29035"/>
    </cofactor>
    <cofactor evidence="16">
        <name>Co(2+)</name>
        <dbReference type="ChEBI" id="CHEBI:48828"/>
    </cofactor>
    <text evidence="16">Binds 1 Mg(2+) ion per subunit. Can also utilize other divalent metal cations, such as Ca(2+), Mn(2+) and Co(2+).</text>
</comment>
<dbReference type="PANTHER" id="PTHR43522:SF2">
    <property type="entry name" value="TRANSKETOLASE 1-RELATED"/>
    <property type="match status" value="1"/>
</dbReference>
<dbReference type="EC" id="2.2.1.1" evidence="3 10"/>
<comment type="catalytic activity">
    <reaction evidence="9 16">
        <text>D-sedoheptulose 7-phosphate + D-glyceraldehyde 3-phosphate = aldehydo-D-ribose 5-phosphate + D-xylulose 5-phosphate</text>
        <dbReference type="Rhea" id="RHEA:10508"/>
        <dbReference type="ChEBI" id="CHEBI:57483"/>
        <dbReference type="ChEBI" id="CHEBI:57737"/>
        <dbReference type="ChEBI" id="CHEBI:58273"/>
        <dbReference type="ChEBI" id="CHEBI:59776"/>
        <dbReference type="EC" id="2.2.1.1"/>
    </reaction>
</comment>
<feature type="binding site" evidence="13">
    <location>
        <position position="67"/>
    </location>
    <ligand>
        <name>thiamine diphosphate</name>
        <dbReference type="ChEBI" id="CHEBI:58937"/>
    </ligand>
</feature>
<evidence type="ECO:0000256" key="12">
    <source>
        <dbReference type="PIRSR" id="PIRSR605478-2"/>
    </source>
</evidence>
<feature type="binding site" evidence="12">
    <location>
        <position position="262"/>
    </location>
    <ligand>
        <name>substrate</name>
    </ligand>
</feature>
<name>A0A1I5Y4K7_9FIRM</name>
<evidence type="ECO:0000313" key="18">
    <source>
        <dbReference type="EMBL" id="SFQ39128.1"/>
    </source>
</evidence>
<dbReference type="GO" id="GO:0005829">
    <property type="term" value="C:cytosol"/>
    <property type="evidence" value="ECO:0007669"/>
    <property type="project" value="TreeGrafter"/>
</dbReference>
<feature type="binding site" evidence="13">
    <location>
        <position position="186"/>
    </location>
    <ligand>
        <name>thiamine diphosphate</name>
        <dbReference type="ChEBI" id="CHEBI:58937"/>
    </ligand>
</feature>
<feature type="binding site" evidence="12">
    <location>
        <position position="472"/>
    </location>
    <ligand>
        <name>substrate</name>
    </ligand>
</feature>
<evidence type="ECO:0000256" key="1">
    <source>
        <dbReference type="ARBA" id="ARBA00007131"/>
    </source>
</evidence>
<feature type="binding site" evidence="13">
    <location>
        <position position="436"/>
    </location>
    <ligand>
        <name>thiamine diphosphate</name>
        <dbReference type="ChEBI" id="CHEBI:58937"/>
    </ligand>
</feature>
<sequence length="663" mass="73035">MRSIEQLCINTIRVLSAEAVEKAKSGHPGMPLGAAPMAYTLWARHMKHNPCNPKWVNRDRFVLSAGHASMLIYSLLHLFGYDLTIEDIKNFRQFGSKTPGHPEYGHTPGVETTTGPLGQGFANAVGMALAEAYLAAKFNRPGYNVVDHYTYVIAGDGCMMEGISYEAASLAGTLGLGKLIVLYDSNSISIEGSTDIAFREDVGKRFEAQGWQVLKVEDGNDIEAIDKAIAQAKAETTKPSLIIVKTQIAYGCPAKQGKASAHGEPLGEENIKQMKEYLGWPSEEPFYVPPEVREHMNALIEKGKKAEEEWYSLWEAYSREYPELAEEWKIWHSDALPVDLLNDEEFWKFEGKTATRNASGEVINRLARVIPNLIGGSADLAPSNKTIMKGRGDFSAEDRTGSNLHFGVREHAMAAIANGMALHGGLRVYVATFFVFSDYMKAAMRLSALMGLPVIYVLTHDSIGVGEDGPTHQPVEHLAALRSIPNFTVFRPADSKETAAGWYVALTRRTGPTALVLTRQNVPLYQETGKEALKGAYILVDSEKEIPDIILIASGSEVQLVYEAHKVLKEKGIDARVVSMPSWELFEEQPEEYKQKVLPDAVKARLAVEAGSSLGWHRYVGCEGDVIALDRFGASGPADVLFREFGFTVDRVVERALKLLKKA</sequence>
<dbReference type="Gene3D" id="3.40.50.970">
    <property type="match status" value="2"/>
</dbReference>
<evidence type="ECO:0000256" key="16">
    <source>
        <dbReference type="RuleBase" id="RU004996"/>
    </source>
</evidence>
<feature type="binding site" evidence="14">
    <location>
        <position position="188"/>
    </location>
    <ligand>
        <name>Mg(2+)</name>
        <dbReference type="ChEBI" id="CHEBI:18420"/>
    </ligand>
</feature>
<dbReference type="InterPro" id="IPR005475">
    <property type="entry name" value="Transketolase-like_Pyr-bd"/>
</dbReference>
<feature type="domain" description="Transketolase-like pyrimidine-binding" evidence="17">
    <location>
        <begin position="353"/>
        <end position="524"/>
    </location>
</feature>
<dbReference type="CDD" id="cd02012">
    <property type="entry name" value="TPP_TK"/>
    <property type="match status" value="1"/>
</dbReference>
<dbReference type="CDD" id="cd07033">
    <property type="entry name" value="TPP_PYR_DXS_TK_like"/>
    <property type="match status" value="1"/>
</dbReference>
<feature type="binding site" evidence="14">
    <location>
        <position position="156"/>
    </location>
    <ligand>
        <name>Mg(2+)</name>
        <dbReference type="ChEBI" id="CHEBI:18420"/>
    </ligand>
</feature>
<accession>A0A1I5Y4K7</accession>
<dbReference type="EMBL" id="FOXR01000036">
    <property type="protein sequence ID" value="SFQ39128.1"/>
    <property type="molecule type" value="Genomic_DNA"/>
</dbReference>
<dbReference type="OrthoDB" id="8732661at2"/>
<comment type="subunit">
    <text evidence="2 16">Homodimer.</text>
</comment>
<evidence type="ECO:0000256" key="10">
    <source>
        <dbReference type="NCBIfam" id="TIGR00232"/>
    </source>
</evidence>
<reference evidence="18 19" key="1">
    <citation type="submission" date="2016-10" db="EMBL/GenBank/DDBJ databases">
        <authorList>
            <person name="de Groot N.N."/>
        </authorList>
    </citation>
    <scope>NUCLEOTIDE SEQUENCE [LARGE SCALE GENOMIC DNA]</scope>
    <source>
        <strain evidence="18 19">DSM 20678</strain>
    </source>
</reference>
<feature type="binding site" evidence="13">
    <location>
        <position position="157"/>
    </location>
    <ligand>
        <name>thiamine diphosphate</name>
        <dbReference type="ChEBI" id="CHEBI:58937"/>
    </ligand>
</feature>
<dbReference type="FunFam" id="3.40.50.920:FF:000003">
    <property type="entry name" value="Transketolase"/>
    <property type="match status" value="1"/>
</dbReference>
<comment type="cofactor">
    <cofactor evidence="14">
        <name>Mg(2+)</name>
        <dbReference type="ChEBI" id="CHEBI:18420"/>
    </cofactor>
    <text evidence="14">Binds 1 Mg(2+) ion per subunit. Can also utilize other divalent metal cations, such as Ca(2+), Mn(2+) and Co(2+).</text>
</comment>
<dbReference type="SMART" id="SM00861">
    <property type="entry name" value="Transket_pyr"/>
    <property type="match status" value="1"/>
</dbReference>
<dbReference type="FunFam" id="3.40.50.970:FF:000004">
    <property type="entry name" value="Transketolase"/>
    <property type="match status" value="1"/>
</dbReference>
<dbReference type="Pfam" id="PF00456">
    <property type="entry name" value="Transketolase_N"/>
    <property type="match status" value="1"/>
</dbReference>
<dbReference type="InterPro" id="IPR020826">
    <property type="entry name" value="Transketolase_BS"/>
</dbReference>
<dbReference type="NCBIfam" id="TIGR00232">
    <property type="entry name" value="tktlase_bact"/>
    <property type="match status" value="1"/>
</dbReference>
<evidence type="ECO:0000256" key="15">
    <source>
        <dbReference type="PIRSR" id="PIRSR605478-5"/>
    </source>
</evidence>
<dbReference type="RefSeq" id="WP_092282727.1">
    <property type="nucleotide sequence ID" value="NZ_FOXR01000036.1"/>
</dbReference>
<evidence type="ECO:0000256" key="8">
    <source>
        <dbReference type="ARBA" id="ARBA00023052"/>
    </source>
</evidence>
<evidence type="ECO:0000256" key="11">
    <source>
        <dbReference type="PIRSR" id="PIRSR605478-1"/>
    </source>
</evidence>
<dbReference type="PANTHER" id="PTHR43522">
    <property type="entry name" value="TRANSKETOLASE"/>
    <property type="match status" value="1"/>
</dbReference>
<dbReference type="Gene3D" id="3.40.50.920">
    <property type="match status" value="1"/>
</dbReference>
<feature type="binding site" evidence="12">
    <location>
        <position position="519"/>
    </location>
    <ligand>
        <name>substrate</name>
    </ligand>
</feature>
<feature type="binding site" evidence="13">
    <location>
        <position position="262"/>
    </location>
    <ligand>
        <name>thiamine diphosphate</name>
        <dbReference type="ChEBI" id="CHEBI:58937"/>
    </ligand>
</feature>
<evidence type="ECO:0000256" key="3">
    <source>
        <dbReference type="ARBA" id="ARBA00013152"/>
    </source>
</evidence>
<evidence type="ECO:0000313" key="19">
    <source>
        <dbReference type="Proteomes" id="UP000198577"/>
    </source>
</evidence>
<dbReference type="SUPFAM" id="SSF52922">
    <property type="entry name" value="TK C-terminal domain-like"/>
    <property type="match status" value="1"/>
</dbReference>
<dbReference type="InterPro" id="IPR009014">
    <property type="entry name" value="Transketo_C/PFOR_II"/>
</dbReference>
<dbReference type="FunFam" id="3.40.50.970:FF:000003">
    <property type="entry name" value="Transketolase"/>
    <property type="match status" value="1"/>
</dbReference>
<feature type="site" description="Important for catalytic activity" evidence="15">
    <location>
        <position position="27"/>
    </location>
</feature>
<keyword evidence="5 16" id="KW-0808">Transferase</keyword>
<dbReference type="AlphaFoldDB" id="A0A1I5Y4K7"/>
<dbReference type="InterPro" id="IPR005474">
    <property type="entry name" value="Transketolase_N"/>
</dbReference>
<dbReference type="STRING" id="937334.SAMN05444406_13618"/>
<dbReference type="GO" id="GO:0004802">
    <property type="term" value="F:transketolase activity"/>
    <property type="evidence" value="ECO:0007669"/>
    <property type="project" value="UniProtKB-UniRule"/>
</dbReference>
<feature type="binding site" evidence="12">
    <location>
        <position position="460"/>
    </location>
    <ligand>
        <name>substrate</name>
    </ligand>
</feature>
<dbReference type="InterPro" id="IPR055152">
    <property type="entry name" value="Transketolase-like_C_2"/>
</dbReference>
<gene>
    <name evidence="18" type="ORF">SAMN05444406_13618</name>
</gene>
<evidence type="ECO:0000256" key="7">
    <source>
        <dbReference type="ARBA" id="ARBA00022842"/>
    </source>
</evidence>
<feature type="binding site" evidence="12">
    <location>
        <position position="356"/>
    </location>
    <ligand>
        <name>substrate</name>
    </ligand>
</feature>
<comment type="similarity">
    <text evidence="1 16">Belongs to the transketolase family.</text>
</comment>
<dbReference type="Pfam" id="PF02779">
    <property type="entry name" value="Transket_pyr"/>
    <property type="match status" value="1"/>
</dbReference>
<comment type="cofactor">
    <cofactor evidence="13">
        <name>thiamine diphosphate</name>
        <dbReference type="ChEBI" id="CHEBI:58937"/>
    </cofactor>
    <text evidence="13">Binds 1 thiamine pyrophosphate per subunit. During the reaction, the substrate forms a covalent intermediate with the cofactor.</text>
</comment>
<dbReference type="PROSITE" id="PS00801">
    <property type="entry name" value="TRANSKETOLASE_1"/>
    <property type="match status" value="1"/>
</dbReference>
<keyword evidence="16" id="KW-0106">Calcium</keyword>
<evidence type="ECO:0000259" key="17">
    <source>
        <dbReference type="SMART" id="SM00861"/>
    </source>
</evidence>
<feature type="binding site" evidence="13">
    <location>
        <begin position="115"/>
        <end position="117"/>
    </location>
    <ligand>
        <name>thiamine diphosphate</name>
        <dbReference type="ChEBI" id="CHEBI:58937"/>
    </ligand>
</feature>
<evidence type="ECO:0000256" key="2">
    <source>
        <dbReference type="ARBA" id="ARBA00011738"/>
    </source>
</evidence>
<dbReference type="InterPro" id="IPR029061">
    <property type="entry name" value="THDP-binding"/>
</dbReference>
<keyword evidence="6 14" id="KW-0479">Metal-binding</keyword>
<feature type="binding site" evidence="14">
    <location>
        <position position="186"/>
    </location>
    <ligand>
        <name>Mg(2+)</name>
        <dbReference type="ChEBI" id="CHEBI:18420"/>
    </ligand>
</feature>
<evidence type="ECO:0000256" key="5">
    <source>
        <dbReference type="ARBA" id="ARBA00022679"/>
    </source>
</evidence>
<evidence type="ECO:0000256" key="14">
    <source>
        <dbReference type="PIRSR" id="PIRSR605478-4"/>
    </source>
</evidence>
<feature type="binding site" evidence="12">
    <location>
        <position position="468"/>
    </location>
    <ligand>
        <name>substrate</name>
    </ligand>
</feature>
<proteinExistence type="inferred from homology"/>
<feature type="binding site" evidence="12">
    <location>
        <position position="383"/>
    </location>
    <ligand>
        <name>substrate</name>
    </ligand>
</feature>